<proteinExistence type="predicted"/>
<protein>
    <submittedName>
        <fullName evidence="1">Uncharacterized protein</fullName>
    </submittedName>
</protein>
<organism evidence="1 2">
    <name type="scientific">Chelativorans petroleitrophicus</name>
    <dbReference type="NCBI Taxonomy" id="2975484"/>
    <lineage>
        <taxon>Bacteria</taxon>
        <taxon>Pseudomonadati</taxon>
        <taxon>Pseudomonadota</taxon>
        <taxon>Alphaproteobacteria</taxon>
        <taxon>Hyphomicrobiales</taxon>
        <taxon>Phyllobacteriaceae</taxon>
        <taxon>Chelativorans</taxon>
    </lineage>
</organism>
<sequence>MGASVREEERAGKGGEVFGNIGVREIETVRHAVTNRPLRASGAARGMPMRRMSAP</sequence>
<dbReference type="Proteomes" id="UP001149009">
    <property type="component" value="Unassembled WGS sequence"/>
</dbReference>
<comment type="caution">
    <text evidence="1">The sequence shown here is derived from an EMBL/GenBank/DDBJ whole genome shotgun (WGS) entry which is preliminary data.</text>
</comment>
<evidence type="ECO:0000313" key="2">
    <source>
        <dbReference type="Proteomes" id="UP001149009"/>
    </source>
</evidence>
<accession>A0A9X2X7F6</accession>
<name>A0A9X2X7F6_9HYPH</name>
<reference evidence="1" key="1">
    <citation type="submission" date="2022-08" db="EMBL/GenBank/DDBJ databases">
        <title>Chelativorans sichuanense sp. nov., a paraffin oil-degrading bacterium isolated from a mixture of oil-based drill cuttings and paddy soil.</title>
        <authorList>
            <person name="Yu J."/>
            <person name="Liu H."/>
            <person name="Chen Q."/>
        </authorList>
    </citation>
    <scope>NUCLEOTIDE SEQUENCE</scope>
    <source>
        <strain evidence="1">SCAU 2101</strain>
    </source>
</reference>
<dbReference type="RefSeq" id="WP_261514275.1">
    <property type="nucleotide sequence ID" value="NZ_JAODNV010000005.1"/>
</dbReference>
<keyword evidence="2" id="KW-1185">Reference proteome</keyword>
<dbReference type="AlphaFoldDB" id="A0A9X2X7F6"/>
<gene>
    <name evidence="1" type="ORF">NYR54_04140</name>
</gene>
<evidence type="ECO:0000313" key="1">
    <source>
        <dbReference type="EMBL" id="MCT8989489.1"/>
    </source>
</evidence>
<dbReference type="EMBL" id="JAODNV010000005">
    <property type="protein sequence ID" value="MCT8989489.1"/>
    <property type="molecule type" value="Genomic_DNA"/>
</dbReference>